<evidence type="ECO:0000313" key="3">
    <source>
        <dbReference type="Proteomes" id="UP001077662"/>
    </source>
</evidence>
<dbReference type="RefSeq" id="WP_258434606.1">
    <property type="nucleotide sequence ID" value="NZ_JANSGW010000039.1"/>
</dbReference>
<dbReference type="EMBL" id="JAPTNE010000039">
    <property type="protein sequence ID" value="MCZ0809596.1"/>
    <property type="molecule type" value="Genomic_DNA"/>
</dbReference>
<dbReference type="InterPro" id="IPR001633">
    <property type="entry name" value="EAL_dom"/>
</dbReference>
<dbReference type="Proteomes" id="UP001077662">
    <property type="component" value="Unassembled WGS sequence"/>
</dbReference>
<dbReference type="Pfam" id="PF00563">
    <property type="entry name" value="EAL"/>
    <property type="match status" value="1"/>
</dbReference>
<evidence type="ECO:0000313" key="2">
    <source>
        <dbReference type="EMBL" id="MCZ0809596.1"/>
    </source>
</evidence>
<dbReference type="CDD" id="cd01948">
    <property type="entry name" value="EAL"/>
    <property type="match status" value="1"/>
</dbReference>
<dbReference type="PANTHER" id="PTHR33121:SF70">
    <property type="entry name" value="SIGNALING PROTEIN YKOW"/>
    <property type="match status" value="1"/>
</dbReference>
<dbReference type="SUPFAM" id="SSF141868">
    <property type="entry name" value="EAL domain-like"/>
    <property type="match status" value="1"/>
</dbReference>
<dbReference type="AlphaFoldDB" id="A0AAP3GAJ0"/>
<feature type="domain" description="EAL" evidence="1">
    <location>
        <begin position="1"/>
        <end position="225"/>
    </location>
</feature>
<dbReference type="SMART" id="SM00052">
    <property type="entry name" value="EAL"/>
    <property type="match status" value="1"/>
</dbReference>
<evidence type="ECO:0000259" key="1">
    <source>
        <dbReference type="PROSITE" id="PS50883"/>
    </source>
</evidence>
<dbReference type="InterPro" id="IPR050706">
    <property type="entry name" value="Cyclic-di-GMP_PDE-like"/>
</dbReference>
<proteinExistence type="predicted"/>
<accession>A0AAP3GAJ0</accession>
<protein>
    <submittedName>
        <fullName evidence="2">EAL domain-containing protein</fullName>
    </submittedName>
</protein>
<reference evidence="2" key="1">
    <citation type="submission" date="2022-09" db="EMBL/GenBank/DDBJ databases">
        <title>Genome analysis and characterization of larvicidal activity of Brevibacillus strains.</title>
        <authorList>
            <person name="Patrusheva E.V."/>
            <person name="Izotova A.O."/>
            <person name="Toshchakov S.V."/>
            <person name="Sineoky S.P."/>
        </authorList>
    </citation>
    <scope>NUCLEOTIDE SEQUENCE</scope>
    <source>
        <strain evidence="2">VKPM_B-13247</strain>
    </source>
</reference>
<dbReference type="PROSITE" id="PS50883">
    <property type="entry name" value="EAL"/>
    <property type="match status" value="1"/>
</dbReference>
<gene>
    <name evidence="2" type="ORF">O0554_22300</name>
</gene>
<dbReference type="Gene3D" id="3.20.20.450">
    <property type="entry name" value="EAL domain"/>
    <property type="match status" value="1"/>
</dbReference>
<name>A0AAP3GAJ0_BRELA</name>
<organism evidence="2 3">
    <name type="scientific">Brevibacillus laterosporus</name>
    <name type="common">Bacillus laterosporus</name>
    <dbReference type="NCBI Taxonomy" id="1465"/>
    <lineage>
        <taxon>Bacteria</taxon>
        <taxon>Bacillati</taxon>
        <taxon>Bacillota</taxon>
        <taxon>Bacilli</taxon>
        <taxon>Bacillales</taxon>
        <taxon>Paenibacillaceae</taxon>
        <taxon>Brevibacillus</taxon>
    </lineage>
</organism>
<dbReference type="PANTHER" id="PTHR33121">
    <property type="entry name" value="CYCLIC DI-GMP PHOSPHODIESTERASE PDEF"/>
    <property type="match status" value="1"/>
</dbReference>
<dbReference type="InterPro" id="IPR035919">
    <property type="entry name" value="EAL_sf"/>
</dbReference>
<sequence>MKILPYYQAIVDMVDHKIIGYEATIKGIRGKEEIGAVQLFEEAQYQDNTTQLDFEARKVSIENGLPFLQYQERLFLNMVPDSLYLPDSWFPVQTPVHQVTLEITEQAPVLANNELIRNLEKLRAKGMKLALDDFGRGYHNLLLIDLLQPDYLKIDRSITTESTSRVMRWILSLCQDTKTEVIAEGVETREQLDRLLQLGVRYFQGYLFGPPTPLPFLEKHNPLSNTYKEDFR</sequence>
<comment type="caution">
    <text evidence="2">The sequence shown here is derived from an EMBL/GenBank/DDBJ whole genome shotgun (WGS) entry which is preliminary data.</text>
</comment>
<dbReference type="GO" id="GO:0071111">
    <property type="term" value="F:cyclic-guanylate-specific phosphodiesterase activity"/>
    <property type="evidence" value="ECO:0007669"/>
    <property type="project" value="InterPro"/>
</dbReference>